<dbReference type="PANTHER" id="PTHR16019">
    <property type="entry name" value="SYNAPSE-ASSOCIATED PROTEIN"/>
    <property type="match status" value="1"/>
</dbReference>
<feature type="compositionally biased region" description="Acidic residues" evidence="1">
    <location>
        <begin position="457"/>
        <end position="473"/>
    </location>
</feature>
<organism evidence="3 4">
    <name type="scientific">Cynara cardunculus var. scolymus</name>
    <name type="common">Globe artichoke</name>
    <name type="synonym">Cynara scolymus</name>
    <dbReference type="NCBI Taxonomy" id="59895"/>
    <lineage>
        <taxon>Eukaryota</taxon>
        <taxon>Viridiplantae</taxon>
        <taxon>Streptophyta</taxon>
        <taxon>Embryophyta</taxon>
        <taxon>Tracheophyta</taxon>
        <taxon>Spermatophyta</taxon>
        <taxon>Magnoliopsida</taxon>
        <taxon>eudicotyledons</taxon>
        <taxon>Gunneridae</taxon>
        <taxon>Pentapetalae</taxon>
        <taxon>asterids</taxon>
        <taxon>campanulids</taxon>
        <taxon>Asterales</taxon>
        <taxon>Asteraceae</taxon>
        <taxon>Carduoideae</taxon>
        <taxon>Cardueae</taxon>
        <taxon>Carduinae</taxon>
        <taxon>Cynara</taxon>
    </lineage>
</organism>
<dbReference type="OMA" id="SEANGVM"/>
<dbReference type="InterPro" id="IPR051494">
    <property type="entry name" value="BSD_domain-containing"/>
</dbReference>
<feature type="compositionally biased region" description="Basic and acidic residues" evidence="1">
    <location>
        <begin position="17"/>
        <end position="43"/>
    </location>
</feature>
<dbReference type="SUPFAM" id="SSF140383">
    <property type="entry name" value="BSD domain-like"/>
    <property type="match status" value="1"/>
</dbReference>
<feature type="compositionally biased region" description="Acidic residues" evidence="1">
    <location>
        <begin position="418"/>
        <end position="432"/>
    </location>
</feature>
<feature type="region of interest" description="Disordered" evidence="1">
    <location>
        <begin position="1"/>
        <end position="46"/>
    </location>
</feature>
<protein>
    <submittedName>
        <fullName evidence="3">BSD-like protein</fullName>
    </submittedName>
</protein>
<keyword evidence="4" id="KW-1185">Reference proteome</keyword>
<feature type="region of interest" description="Disordered" evidence="1">
    <location>
        <begin position="153"/>
        <end position="173"/>
    </location>
</feature>
<dbReference type="EMBL" id="LEKV01004553">
    <property type="protein sequence ID" value="KVH94437.1"/>
    <property type="molecule type" value="Genomic_DNA"/>
</dbReference>
<comment type="caution">
    <text evidence="3">The sequence shown here is derived from an EMBL/GenBank/DDBJ whole genome shotgun (WGS) entry which is preliminary data.</text>
</comment>
<dbReference type="InterPro" id="IPR035925">
    <property type="entry name" value="BSD_dom_sf"/>
</dbReference>
<feature type="compositionally biased region" description="Basic and acidic residues" evidence="1">
    <location>
        <begin position="358"/>
        <end position="377"/>
    </location>
</feature>
<dbReference type="Pfam" id="PF03909">
    <property type="entry name" value="BSD"/>
    <property type="match status" value="1"/>
</dbReference>
<dbReference type="Gene3D" id="1.10.3970.10">
    <property type="entry name" value="BSD domain"/>
    <property type="match status" value="1"/>
</dbReference>
<reference evidence="3 4" key="1">
    <citation type="journal article" date="2016" name="Sci. Rep.">
        <title>The genome sequence of the outbreeding globe artichoke constructed de novo incorporating a phase-aware low-pass sequencing strategy of F1 progeny.</title>
        <authorList>
            <person name="Scaglione D."/>
            <person name="Reyes-Chin-Wo S."/>
            <person name="Acquadro A."/>
            <person name="Froenicke L."/>
            <person name="Portis E."/>
            <person name="Beitel C."/>
            <person name="Tirone M."/>
            <person name="Mauro R."/>
            <person name="Lo Monaco A."/>
            <person name="Mauromicale G."/>
            <person name="Faccioli P."/>
            <person name="Cattivelli L."/>
            <person name="Rieseberg L."/>
            <person name="Michelmore R."/>
            <person name="Lanteri S."/>
        </authorList>
    </citation>
    <scope>NUCLEOTIDE SEQUENCE [LARGE SCALE GENOMIC DNA]</scope>
    <source>
        <strain evidence="3">2C</strain>
    </source>
</reference>
<feature type="domain" description="BSD" evidence="2">
    <location>
        <begin position="206"/>
        <end position="258"/>
    </location>
</feature>
<dbReference type="GO" id="GO:0005737">
    <property type="term" value="C:cytoplasm"/>
    <property type="evidence" value="ECO:0007669"/>
    <property type="project" value="TreeGrafter"/>
</dbReference>
<evidence type="ECO:0000259" key="2">
    <source>
        <dbReference type="PROSITE" id="PS50858"/>
    </source>
</evidence>
<accession>A0A124SCP3</accession>
<dbReference type="Gramene" id="KVH94437">
    <property type="protein sequence ID" value="KVH94437"/>
    <property type="gene ID" value="Ccrd_003518"/>
</dbReference>
<name>A0A124SCP3_CYNCS</name>
<dbReference type="PROSITE" id="PS50858">
    <property type="entry name" value="BSD"/>
    <property type="match status" value="1"/>
</dbReference>
<evidence type="ECO:0000256" key="1">
    <source>
        <dbReference type="SAM" id="MobiDB-lite"/>
    </source>
</evidence>
<evidence type="ECO:0000313" key="3">
    <source>
        <dbReference type="EMBL" id="KVH94437.1"/>
    </source>
</evidence>
<feature type="compositionally biased region" description="Polar residues" evidence="1">
    <location>
        <begin position="341"/>
        <end position="357"/>
    </location>
</feature>
<evidence type="ECO:0000313" key="4">
    <source>
        <dbReference type="Proteomes" id="UP000243975"/>
    </source>
</evidence>
<sequence>MNFFKSMLSDDTEPENMDGHGNSDTDRRPNQSPKHQEIGRAEEEFTDLNLTSSAEVVGVGGGGGGGGGGGLWSFGDLVKTITTRSESVLETYRRDLKEFGSGLRKESDLFREVASRAVKELPSSIEVGASAIDGVLKSTADIISQGKEALLEPSDFDDSDASESAQNRSGLNSRGYSRFESQLNAIQTDARTYCVDPEDIDDYSNWKLGFLLDDKESEIEKLIGDNGSIEAIYRKLVPNEVDDGSFWSRYFYRVHKLKQQEDMRANLVRRSLTADDEEELSWDVDDEDEDEDEDEEEKESNQVKSNTSNIKDSSQIETKQNPIHESEAVSSNVADDDLEKNPNSAIVNNNTAESMPKSNEDLDHSENVVDKDLEKNTDAAIVDKNNADDSKPSSRDLPNETVESVPKTKENQGSSSHEEEDIEWDEIEDLGEHDEKRVSQGDSLKNGGDLFKQLNVAEDDEDLSWDIEDDDDEPGKTAGAGGSARIRPLWARGGTYFADFLDPTFHGKKTPVPPRGNRLGLMTIGRTGANISSCGAPHLETLSIES</sequence>
<dbReference type="InterPro" id="IPR005607">
    <property type="entry name" value="BSD_dom"/>
</dbReference>
<gene>
    <name evidence="3" type="ORF">Ccrd_003518</name>
</gene>
<dbReference type="AlphaFoldDB" id="A0A124SCP3"/>
<feature type="compositionally biased region" description="Basic and acidic residues" evidence="1">
    <location>
        <begin position="385"/>
        <end position="398"/>
    </location>
</feature>
<proteinExistence type="predicted"/>
<dbReference type="Proteomes" id="UP000243975">
    <property type="component" value="Unassembled WGS sequence"/>
</dbReference>
<feature type="compositionally biased region" description="Acidic residues" evidence="1">
    <location>
        <begin position="275"/>
        <end position="298"/>
    </location>
</feature>
<feature type="region of interest" description="Disordered" evidence="1">
    <location>
        <begin position="275"/>
        <end position="483"/>
    </location>
</feature>
<dbReference type="SMART" id="SM00751">
    <property type="entry name" value="BSD"/>
    <property type="match status" value="1"/>
</dbReference>
<feature type="compositionally biased region" description="Polar residues" evidence="1">
    <location>
        <begin position="302"/>
        <end position="321"/>
    </location>
</feature>
<dbReference type="PANTHER" id="PTHR16019:SF5">
    <property type="entry name" value="BSD DOMAIN-CONTAINING PROTEIN 1"/>
    <property type="match status" value="1"/>
</dbReference>